<keyword evidence="3" id="KW-0378">Hydrolase</keyword>
<keyword evidence="6" id="KW-1185">Reference proteome</keyword>
<reference evidence="6" key="1">
    <citation type="submission" date="2016-11" db="EMBL/GenBank/DDBJ databases">
        <authorList>
            <person name="Varghese N."/>
            <person name="Submissions S."/>
        </authorList>
    </citation>
    <scope>NUCLEOTIDE SEQUENCE [LARGE SCALE GENOMIC DNA]</scope>
    <source>
        <strain evidence="6">DSM 100572</strain>
    </source>
</reference>
<dbReference type="PANTHER" id="PTHR11010">
    <property type="entry name" value="PROTEASE S28 PRO-X CARBOXYPEPTIDASE-RELATED"/>
    <property type="match status" value="1"/>
</dbReference>
<evidence type="ECO:0000256" key="1">
    <source>
        <dbReference type="ARBA" id="ARBA00022670"/>
    </source>
</evidence>
<dbReference type="GO" id="GO:0006508">
    <property type="term" value="P:proteolysis"/>
    <property type="evidence" value="ECO:0007669"/>
    <property type="project" value="UniProtKB-KW"/>
</dbReference>
<dbReference type="PANTHER" id="PTHR11010:SF38">
    <property type="entry name" value="LYSOSOMAL PRO-X CARBOXYPEPTIDASE"/>
    <property type="match status" value="1"/>
</dbReference>
<dbReference type="RefSeq" id="WP_073119036.1">
    <property type="nucleotide sequence ID" value="NZ_BMEN01000002.1"/>
</dbReference>
<dbReference type="ESTHER" id="9flao-a0a1m5u6e6">
    <property type="family name" value="Peptidase_S37"/>
</dbReference>
<dbReference type="STRING" id="1195760.SAMN05444281_1058"/>
<name>A0A1M5U6E6_9FLAO</name>
<proteinExistence type="predicted"/>
<dbReference type="InterPro" id="IPR029058">
    <property type="entry name" value="AB_hydrolase_fold"/>
</dbReference>
<dbReference type="EMBL" id="FQXQ01000002">
    <property type="protein sequence ID" value="SHH58480.1"/>
    <property type="molecule type" value="Genomic_DNA"/>
</dbReference>
<dbReference type="SUPFAM" id="SSF53474">
    <property type="entry name" value="alpha/beta-Hydrolases"/>
    <property type="match status" value="1"/>
</dbReference>
<dbReference type="InterPro" id="IPR008761">
    <property type="entry name" value="Peptidase_S37"/>
</dbReference>
<feature type="signal peptide" evidence="4">
    <location>
        <begin position="1"/>
        <end position="19"/>
    </location>
</feature>
<dbReference type="Pfam" id="PF05576">
    <property type="entry name" value="Peptidase_S37"/>
    <property type="match status" value="1"/>
</dbReference>
<dbReference type="OrthoDB" id="3979391at2"/>
<organism evidence="5 6">
    <name type="scientific">Wenyingzhuangia marina</name>
    <dbReference type="NCBI Taxonomy" id="1195760"/>
    <lineage>
        <taxon>Bacteria</taxon>
        <taxon>Pseudomonadati</taxon>
        <taxon>Bacteroidota</taxon>
        <taxon>Flavobacteriia</taxon>
        <taxon>Flavobacteriales</taxon>
        <taxon>Flavobacteriaceae</taxon>
        <taxon>Wenyingzhuangia</taxon>
    </lineage>
</organism>
<evidence type="ECO:0000256" key="3">
    <source>
        <dbReference type="ARBA" id="ARBA00022801"/>
    </source>
</evidence>
<evidence type="ECO:0000313" key="6">
    <source>
        <dbReference type="Proteomes" id="UP000184109"/>
    </source>
</evidence>
<dbReference type="Gene3D" id="3.40.50.1820">
    <property type="entry name" value="alpha/beta hydrolase"/>
    <property type="match status" value="1"/>
</dbReference>
<keyword evidence="1" id="KW-0645">Protease</keyword>
<feature type="chain" id="PRO_5012386856" evidence="4">
    <location>
        <begin position="20"/>
        <end position="429"/>
    </location>
</feature>
<dbReference type="Proteomes" id="UP000184109">
    <property type="component" value="Unassembled WGS sequence"/>
</dbReference>
<dbReference type="GO" id="GO:0008239">
    <property type="term" value="F:dipeptidyl-peptidase activity"/>
    <property type="evidence" value="ECO:0007669"/>
    <property type="project" value="TreeGrafter"/>
</dbReference>
<protein>
    <submittedName>
        <fullName evidence="5">PS-10 peptidase S37</fullName>
    </submittedName>
</protein>
<evidence type="ECO:0000256" key="4">
    <source>
        <dbReference type="SAM" id="SignalP"/>
    </source>
</evidence>
<evidence type="ECO:0000313" key="5">
    <source>
        <dbReference type="EMBL" id="SHH58480.1"/>
    </source>
</evidence>
<sequence length="429" mass="49841">MKKSIILYLLLFLSISGHAQKNQIKDDLNLLPEVTYQQISNTTDYNSNYVLKVKQPIDHNDPSKGFFNQKVYLSHKSFDQPTVLVTAGYQANNNGIYELTDLLKANQILVEHRFFGESMPDSLNYKYLNLEQATADLHHIKELFKDIYPKKWISTGISKGGATTIFYRYFYPNDVDVSVPYVAPINNTFEEPRIYEFLNTVGTDECRQKIKDFQIQILKNRDKILPLLKFYSMGVGAKYSYLTIGEAFEYAVMEYPFSFWQWGASCDEIPSKKASIEDITKYFIEVCDLTFFSDQSIEKYNSHYYQAATEMGYYGYETSEFKDLLVDLPTDKNPMALFFTFKMEEPFNGEILEKTNKWLKKKGNHIIYIYGGNDTWTASAVPFSSKVDSKWFILKDKHHGNARIKGMNTSEKEAFISTLEKWLSIKIEH</sequence>
<accession>A0A1M5U6E6</accession>
<dbReference type="AlphaFoldDB" id="A0A1M5U6E6"/>
<evidence type="ECO:0000256" key="2">
    <source>
        <dbReference type="ARBA" id="ARBA00022729"/>
    </source>
</evidence>
<keyword evidence="2 4" id="KW-0732">Signal</keyword>
<gene>
    <name evidence="5" type="ORF">SAMN05444281_1058</name>
</gene>